<keyword evidence="3" id="KW-1185">Reference proteome</keyword>
<reference evidence="2" key="2">
    <citation type="submission" date="2022-01" db="EMBL/GenBank/DDBJ databases">
        <authorList>
            <person name="Yamashiro T."/>
            <person name="Shiraishi A."/>
            <person name="Satake H."/>
            <person name="Nakayama K."/>
        </authorList>
    </citation>
    <scope>NUCLEOTIDE SEQUENCE</scope>
</reference>
<feature type="region of interest" description="Disordered" evidence="1">
    <location>
        <begin position="51"/>
        <end position="103"/>
    </location>
</feature>
<accession>A0ABQ5FVD9</accession>
<reference evidence="2" key="1">
    <citation type="journal article" date="2022" name="Int. J. Mol. Sci.">
        <title>Draft Genome of Tanacetum Coccineum: Genomic Comparison of Closely Related Tanacetum-Family Plants.</title>
        <authorList>
            <person name="Yamashiro T."/>
            <person name="Shiraishi A."/>
            <person name="Nakayama K."/>
            <person name="Satake H."/>
        </authorList>
    </citation>
    <scope>NUCLEOTIDE SEQUENCE</scope>
</reference>
<feature type="compositionally biased region" description="Basic and acidic residues" evidence="1">
    <location>
        <begin position="60"/>
        <end position="73"/>
    </location>
</feature>
<protein>
    <submittedName>
        <fullName evidence="2">Uncharacterized protein</fullName>
    </submittedName>
</protein>
<comment type="caution">
    <text evidence="2">The sequence shown here is derived from an EMBL/GenBank/DDBJ whole genome shotgun (WGS) entry which is preliminary data.</text>
</comment>
<dbReference type="Proteomes" id="UP001151760">
    <property type="component" value="Unassembled WGS sequence"/>
</dbReference>
<proteinExistence type="predicted"/>
<dbReference type="EMBL" id="BQNB010017797">
    <property type="protein sequence ID" value="GJT67318.1"/>
    <property type="molecule type" value="Genomic_DNA"/>
</dbReference>
<evidence type="ECO:0000256" key="1">
    <source>
        <dbReference type="SAM" id="MobiDB-lite"/>
    </source>
</evidence>
<evidence type="ECO:0000313" key="2">
    <source>
        <dbReference type="EMBL" id="GJT67318.1"/>
    </source>
</evidence>
<name>A0ABQ5FVD9_9ASTR</name>
<evidence type="ECO:0000313" key="3">
    <source>
        <dbReference type="Proteomes" id="UP001151760"/>
    </source>
</evidence>
<organism evidence="2 3">
    <name type="scientific">Tanacetum coccineum</name>
    <dbReference type="NCBI Taxonomy" id="301880"/>
    <lineage>
        <taxon>Eukaryota</taxon>
        <taxon>Viridiplantae</taxon>
        <taxon>Streptophyta</taxon>
        <taxon>Embryophyta</taxon>
        <taxon>Tracheophyta</taxon>
        <taxon>Spermatophyta</taxon>
        <taxon>Magnoliopsida</taxon>
        <taxon>eudicotyledons</taxon>
        <taxon>Gunneridae</taxon>
        <taxon>Pentapetalae</taxon>
        <taxon>asterids</taxon>
        <taxon>campanulids</taxon>
        <taxon>Asterales</taxon>
        <taxon>Asteraceae</taxon>
        <taxon>Asteroideae</taxon>
        <taxon>Anthemideae</taxon>
        <taxon>Anthemidinae</taxon>
        <taxon>Tanacetum</taxon>
    </lineage>
</organism>
<sequence length="171" mass="19523">MMISQNGLKLKLLNQIHLNKSNDTHTTHQQLYDTLYESIILDQDALDAQAVQSSFHKRSHDNQDPPNNHEGENKKKRRKDVGEPSSKSSRPNRSLVVIVQDDTPAMQPLDKADTLIKKHSNPEWFPKKSSMKLSEVKKFSDGTLVKIKEILIERLSKNKMGSGNKRLKGRD</sequence>
<gene>
    <name evidence="2" type="ORF">Tco_1018798</name>
</gene>